<evidence type="ECO:0000313" key="8">
    <source>
        <dbReference type="EMBL" id="ARF54297.1"/>
    </source>
</evidence>
<dbReference type="PANTHER" id="PTHR30287">
    <property type="entry name" value="MEMBRANE COMPONENT OF PREDICTED ABC SUPERFAMILY METABOLITE UPTAKE TRANSPORTER"/>
    <property type="match status" value="1"/>
</dbReference>
<evidence type="ECO:0000256" key="5">
    <source>
        <dbReference type="ARBA" id="ARBA00023136"/>
    </source>
</evidence>
<dbReference type="PANTHER" id="PTHR30287:SF1">
    <property type="entry name" value="INNER MEMBRANE PROTEIN"/>
    <property type="match status" value="1"/>
</dbReference>
<feature type="transmembrane region" description="Helical" evidence="6">
    <location>
        <begin position="710"/>
        <end position="737"/>
    </location>
</feature>
<evidence type="ECO:0000313" key="9">
    <source>
        <dbReference type="Proteomes" id="UP000192726"/>
    </source>
</evidence>
<evidence type="ECO:0000256" key="2">
    <source>
        <dbReference type="ARBA" id="ARBA00022475"/>
    </source>
</evidence>
<evidence type="ECO:0000256" key="1">
    <source>
        <dbReference type="ARBA" id="ARBA00004651"/>
    </source>
</evidence>
<keyword evidence="9" id="KW-1185">Reference proteome</keyword>
<keyword evidence="2" id="KW-1003">Cell membrane</keyword>
<dbReference type="STRING" id="553510.B1H19_08890"/>
<feature type="transmembrane region" description="Helical" evidence="6">
    <location>
        <begin position="764"/>
        <end position="783"/>
    </location>
</feature>
<feature type="transmembrane region" description="Helical" evidence="6">
    <location>
        <begin position="21"/>
        <end position="42"/>
    </location>
</feature>
<dbReference type="InterPro" id="IPR038766">
    <property type="entry name" value="Membrane_comp_ABC_pdt"/>
</dbReference>
<feature type="domain" description="ABC3 transporter permease C-terminal" evidence="7">
    <location>
        <begin position="715"/>
        <end position="828"/>
    </location>
</feature>
<feature type="transmembrane region" description="Helical" evidence="6">
    <location>
        <begin position="303"/>
        <end position="324"/>
    </location>
</feature>
<feature type="transmembrane region" description="Helical" evidence="6">
    <location>
        <begin position="390"/>
        <end position="411"/>
    </location>
</feature>
<dbReference type="KEGG" id="sgv:B1H19_08890"/>
<protein>
    <recommendedName>
        <fullName evidence="7">ABC3 transporter permease C-terminal domain-containing protein</fullName>
    </recommendedName>
</protein>
<dbReference type="InterPro" id="IPR003838">
    <property type="entry name" value="ABC3_permease_C"/>
</dbReference>
<sequence length="838" mass="85890">MTVHLALAQIRSRPSAFLGTFVALLFGAVVIISSGTLLLAAANAQQQPVRYRTAPVIVAADQFVDGRQLPDRARLDTRLATRLAALPQVSAAVADTAFPVTVRAAGHRAIALDGRPASSARLETTGSPAVTPRPGQTVLDARTAKRLGVSRGDTVTLTGPAGTASFRLAGVLDARAAGAWFDDAQAGRLSGRPGRADAIAVFPKKGVGTARLAERVRAVAGSAKVFTGPGRAEVENPGFAEAQETTVAMFGAMGGLSIYVSVFVVANTMSLSISQRQRETALLRGIGARPGHIRRMAAAEATLVAVLAVAAGSAPGYLLARLIFDAMHTRHLLPPGTELTFSPLPIAAAAVTGLLAAVPGSLIASYRAARSRPAEALSESVLPRRGIGPVRLLLGLGALAGGVTMAVKVLAAGGTTADKAAPFVLLVFLVAVSLLGPLLARAATEVLGLPMRLLGATGELATRGGRARARRLSSAIVPVALVVAFGVTKIGQQTTLTHETRVQSAAALTADRVLEAPDGLPGRVADQVAALPGVRAATGVAEVGLLAGPGHPGAKPGDRTVSGRAFSGTGTALARNLDPHVRAGSLADVRAQGPGGGTVAVDRRLADRAGTGVGRRITLWLGDGTVVRPVVAATYDRGTGVGEVLLPRATVRGHLTRQLDDRVLVRADSAAGLSRLDRELRTVAGAWPGATVRSEEATAQAREAGGEPFAWLQIMALSMIAGFAGITAANTLAMVTFEQLREVSMLRLIGTGVRTVCRIVRLEALTVALTGLAVGVTIALVTLTPLVADSTGAALPYLPPQLLLVVGAATVAMSLLATGIPLRLLLRVRPVDGVSRRS</sequence>
<feature type="transmembrane region" description="Helical" evidence="6">
    <location>
        <begin position="472"/>
        <end position="491"/>
    </location>
</feature>
<name>A0A1V0TMY7_9ACTN</name>
<feature type="domain" description="ABC3 transporter permease C-terminal" evidence="7">
    <location>
        <begin position="253"/>
        <end position="371"/>
    </location>
</feature>
<feature type="transmembrane region" description="Helical" evidence="6">
    <location>
        <begin position="803"/>
        <end position="826"/>
    </location>
</feature>
<gene>
    <name evidence="8" type="ORF">B1H19_08890</name>
</gene>
<keyword evidence="4 6" id="KW-1133">Transmembrane helix</keyword>
<feature type="transmembrane region" description="Helical" evidence="6">
    <location>
        <begin position="423"/>
        <end position="443"/>
    </location>
</feature>
<organism evidence="8 9">
    <name type="scientific">Streptomyces gilvosporeus</name>
    <dbReference type="NCBI Taxonomy" id="553510"/>
    <lineage>
        <taxon>Bacteria</taxon>
        <taxon>Bacillati</taxon>
        <taxon>Actinomycetota</taxon>
        <taxon>Actinomycetes</taxon>
        <taxon>Kitasatosporales</taxon>
        <taxon>Streptomycetaceae</taxon>
        <taxon>Streptomyces</taxon>
    </lineage>
</organism>
<evidence type="ECO:0000256" key="4">
    <source>
        <dbReference type="ARBA" id="ARBA00022989"/>
    </source>
</evidence>
<proteinExistence type="predicted"/>
<evidence type="ECO:0000256" key="3">
    <source>
        <dbReference type="ARBA" id="ARBA00022692"/>
    </source>
</evidence>
<dbReference type="EMBL" id="CP020569">
    <property type="protein sequence ID" value="ARF54297.1"/>
    <property type="molecule type" value="Genomic_DNA"/>
</dbReference>
<dbReference type="Proteomes" id="UP000192726">
    <property type="component" value="Chromosome"/>
</dbReference>
<comment type="subcellular location">
    <subcellularLocation>
        <location evidence="1">Cell membrane</location>
        <topology evidence="1">Multi-pass membrane protein</topology>
    </subcellularLocation>
</comment>
<evidence type="ECO:0000259" key="7">
    <source>
        <dbReference type="Pfam" id="PF02687"/>
    </source>
</evidence>
<feature type="transmembrane region" description="Helical" evidence="6">
    <location>
        <begin position="344"/>
        <end position="369"/>
    </location>
</feature>
<reference evidence="8 9" key="1">
    <citation type="submission" date="2017-04" db="EMBL/GenBank/DDBJ databases">
        <title>Complete Genome Sequence of Streptomyces gilvosporeus F607, a Capable Producer of Natamycin.</title>
        <authorList>
            <person name="Zong G."/>
            <person name="Zhong C."/>
            <person name="Fu J."/>
            <person name="Qin R."/>
            <person name="Cao G."/>
        </authorList>
    </citation>
    <scope>NUCLEOTIDE SEQUENCE [LARGE SCALE GENOMIC DNA]</scope>
    <source>
        <strain evidence="8 9">F607</strain>
    </source>
</reference>
<evidence type="ECO:0000256" key="6">
    <source>
        <dbReference type="SAM" id="Phobius"/>
    </source>
</evidence>
<dbReference type="Pfam" id="PF02687">
    <property type="entry name" value="FtsX"/>
    <property type="match status" value="2"/>
</dbReference>
<accession>A0A1V0TMY7</accession>
<keyword evidence="3 6" id="KW-0812">Transmembrane</keyword>
<dbReference type="GO" id="GO:0005886">
    <property type="term" value="C:plasma membrane"/>
    <property type="evidence" value="ECO:0007669"/>
    <property type="project" value="UniProtKB-SubCell"/>
</dbReference>
<dbReference type="RefSeq" id="WP_083104078.1">
    <property type="nucleotide sequence ID" value="NZ_CP020569.1"/>
</dbReference>
<keyword evidence="5 6" id="KW-0472">Membrane</keyword>
<feature type="transmembrane region" description="Helical" evidence="6">
    <location>
        <begin position="247"/>
        <end position="266"/>
    </location>
</feature>
<dbReference type="AlphaFoldDB" id="A0A1V0TMY7"/>
<dbReference type="OrthoDB" id="3223244at2"/>